<dbReference type="Gene3D" id="3.30.470.20">
    <property type="entry name" value="ATP-grasp fold, B domain"/>
    <property type="match status" value="1"/>
</dbReference>
<keyword evidence="1" id="KW-0547">Nucleotide-binding</keyword>
<sequence length="290" mass="32222">MRPASLAIFCPVPKYEEDWSHIKADYIRLLGEDTVFVDWTQAKDLTEYDLVTPLLAWGYQRDCPCWFDLLDRLERDGIHVSNPVRILRWNSDKAYLAELEAAGIATVPTRMAEALDDAALGEARVAFGATALVIKPPISGGADGTFRLERGDPIPPSVRGQRMMIQPYLANIADEGEYSLFYFAGRFSHAIIKHPAKDDFRVQDQFGGYEEATEAPALSKDLAEAALTAASKITQTEALAYARVDMLRDGEGRFRLMELELIEPSLFLRFAADSGEAFAHALRSKASSRG</sequence>
<dbReference type="OrthoDB" id="3373978at2"/>
<dbReference type="GO" id="GO:0005524">
    <property type="term" value="F:ATP binding"/>
    <property type="evidence" value="ECO:0007669"/>
    <property type="project" value="UniProtKB-UniRule"/>
</dbReference>
<dbReference type="GO" id="GO:0046872">
    <property type="term" value="F:metal ion binding"/>
    <property type="evidence" value="ECO:0007669"/>
    <property type="project" value="InterPro"/>
</dbReference>
<dbReference type="PROSITE" id="PS50975">
    <property type="entry name" value="ATP_GRASP"/>
    <property type="match status" value="1"/>
</dbReference>
<dbReference type="KEGG" id="slaa:EUU25_11205"/>
<evidence type="ECO:0000256" key="1">
    <source>
        <dbReference type="PROSITE-ProRule" id="PRU00409"/>
    </source>
</evidence>
<dbReference type="InterPro" id="IPR053191">
    <property type="entry name" value="DcsG_Biosynth_Enzyme"/>
</dbReference>
<evidence type="ECO:0000313" key="4">
    <source>
        <dbReference type="Proteomes" id="UP000428803"/>
    </source>
</evidence>
<dbReference type="RefSeq" id="WP_158901019.1">
    <property type="nucleotide sequence ID" value="NZ_CP035733.1"/>
</dbReference>
<dbReference type="InterPro" id="IPR011761">
    <property type="entry name" value="ATP-grasp"/>
</dbReference>
<dbReference type="SUPFAM" id="SSF56059">
    <property type="entry name" value="Glutathione synthetase ATP-binding domain-like"/>
    <property type="match status" value="1"/>
</dbReference>
<protein>
    <recommendedName>
        <fullName evidence="2">ATP-grasp domain-containing protein</fullName>
    </recommendedName>
</protein>
<organism evidence="3 4">
    <name type="scientific">Sphingorhabdus lacus</name>
    <dbReference type="NCBI Taxonomy" id="392610"/>
    <lineage>
        <taxon>Bacteria</taxon>
        <taxon>Pseudomonadati</taxon>
        <taxon>Pseudomonadota</taxon>
        <taxon>Alphaproteobacteria</taxon>
        <taxon>Sphingomonadales</taxon>
        <taxon>Sphingomonadaceae</taxon>
        <taxon>Sphingorhabdus</taxon>
    </lineage>
</organism>
<dbReference type="AlphaFoldDB" id="A0A6I6L4Q7"/>
<feature type="domain" description="ATP-grasp" evidence="2">
    <location>
        <begin position="96"/>
        <end position="287"/>
    </location>
</feature>
<keyword evidence="4" id="KW-1185">Reference proteome</keyword>
<accession>A0A6I6L4Q7</accession>
<gene>
    <name evidence="3" type="ORF">EUU25_11205</name>
</gene>
<dbReference type="PANTHER" id="PTHR39217">
    <property type="match status" value="1"/>
</dbReference>
<keyword evidence="1" id="KW-0067">ATP-binding</keyword>
<proteinExistence type="predicted"/>
<evidence type="ECO:0000259" key="2">
    <source>
        <dbReference type="PROSITE" id="PS50975"/>
    </source>
</evidence>
<name>A0A6I6L4Q7_9SPHN</name>
<reference evidence="4" key="1">
    <citation type="submission" date="2019-01" db="EMBL/GenBank/DDBJ databases">
        <title>Sphingorhabdus lacus sp.nov., isolated from an oligotrophic freshwater lake.</title>
        <authorList>
            <person name="Park M."/>
        </authorList>
    </citation>
    <scope>NUCLEOTIDE SEQUENCE [LARGE SCALE GENOMIC DNA]</scope>
    <source>
        <strain evidence="4">IMCC1753</strain>
    </source>
</reference>
<dbReference type="PANTHER" id="PTHR39217:SF1">
    <property type="entry name" value="GLUTATHIONE SYNTHETASE"/>
    <property type="match status" value="1"/>
</dbReference>
<evidence type="ECO:0000313" key="3">
    <source>
        <dbReference type="EMBL" id="QGY81130.1"/>
    </source>
</evidence>
<dbReference type="EMBL" id="CP035733">
    <property type="protein sequence ID" value="QGY81130.1"/>
    <property type="molecule type" value="Genomic_DNA"/>
</dbReference>
<dbReference type="Proteomes" id="UP000428803">
    <property type="component" value="Chromosome"/>
</dbReference>